<evidence type="ECO:0000313" key="2">
    <source>
        <dbReference type="EMBL" id="KAF2866963.1"/>
    </source>
</evidence>
<dbReference type="EMBL" id="JAADJZ010000025">
    <property type="protein sequence ID" value="KAF2866963.1"/>
    <property type="molecule type" value="Genomic_DNA"/>
</dbReference>
<protein>
    <submittedName>
        <fullName evidence="2">Uncharacterized protein</fullName>
    </submittedName>
</protein>
<proteinExistence type="predicted"/>
<gene>
    <name evidence="2" type="ORF">BDV95DRAFT_191708</name>
</gene>
<keyword evidence="3" id="KW-1185">Reference proteome</keyword>
<dbReference type="Proteomes" id="UP000481861">
    <property type="component" value="Unassembled WGS sequence"/>
</dbReference>
<accession>A0A7C8M6A5</accession>
<organism evidence="2 3">
    <name type="scientific">Massariosphaeria phaeospora</name>
    <dbReference type="NCBI Taxonomy" id="100035"/>
    <lineage>
        <taxon>Eukaryota</taxon>
        <taxon>Fungi</taxon>
        <taxon>Dikarya</taxon>
        <taxon>Ascomycota</taxon>
        <taxon>Pezizomycotina</taxon>
        <taxon>Dothideomycetes</taxon>
        <taxon>Pleosporomycetidae</taxon>
        <taxon>Pleosporales</taxon>
        <taxon>Pleosporales incertae sedis</taxon>
        <taxon>Massariosphaeria</taxon>
    </lineage>
</organism>
<evidence type="ECO:0000256" key="1">
    <source>
        <dbReference type="SAM" id="MobiDB-lite"/>
    </source>
</evidence>
<reference evidence="2 3" key="1">
    <citation type="submission" date="2020-01" db="EMBL/GenBank/DDBJ databases">
        <authorList>
            <consortium name="DOE Joint Genome Institute"/>
            <person name="Haridas S."/>
            <person name="Albert R."/>
            <person name="Binder M."/>
            <person name="Bloem J."/>
            <person name="Labutti K."/>
            <person name="Salamov A."/>
            <person name="Andreopoulos B."/>
            <person name="Baker S.E."/>
            <person name="Barry K."/>
            <person name="Bills G."/>
            <person name="Bluhm B.H."/>
            <person name="Cannon C."/>
            <person name="Castanera R."/>
            <person name="Culley D.E."/>
            <person name="Daum C."/>
            <person name="Ezra D."/>
            <person name="Gonzalez J.B."/>
            <person name="Henrissat B."/>
            <person name="Kuo A."/>
            <person name="Liang C."/>
            <person name="Lipzen A."/>
            <person name="Lutzoni F."/>
            <person name="Magnuson J."/>
            <person name="Mondo S."/>
            <person name="Nolan M."/>
            <person name="Ohm R."/>
            <person name="Pangilinan J."/>
            <person name="Park H.-J.H."/>
            <person name="Ramirez L."/>
            <person name="Alfaro M."/>
            <person name="Sun H."/>
            <person name="Tritt A."/>
            <person name="Yoshinaga Y."/>
            <person name="Zwiers L.-H.L."/>
            <person name="Turgeon B.G."/>
            <person name="Goodwin S.B."/>
            <person name="Spatafora J.W."/>
            <person name="Crous P.W."/>
            <person name="Grigoriev I.V."/>
        </authorList>
    </citation>
    <scope>NUCLEOTIDE SEQUENCE [LARGE SCALE GENOMIC DNA]</scope>
    <source>
        <strain evidence="2 3">CBS 611.86</strain>
    </source>
</reference>
<evidence type="ECO:0000313" key="3">
    <source>
        <dbReference type="Proteomes" id="UP000481861"/>
    </source>
</evidence>
<feature type="region of interest" description="Disordered" evidence="1">
    <location>
        <begin position="65"/>
        <end position="86"/>
    </location>
</feature>
<sequence length="191" mass="21359">MWAIDFERANVSSFHPAHSATIMSNQKFKKSELRLTTNSPRNRLNQTARDCHESLAKTIRGRVSSRIDPETGPPCARDRRTDRPSASGTMLWVTQARRCCGVHCSHETFKVARTTDPRRCGATKTVSYHIRFLCDHLHGCVRHSDKSFLSGDLGHVECHSEAIPTIEGLSPRGRVLPANRVVETSVRTGRG</sequence>
<comment type="caution">
    <text evidence="2">The sequence shown here is derived from an EMBL/GenBank/DDBJ whole genome shotgun (WGS) entry which is preliminary data.</text>
</comment>
<dbReference type="AlphaFoldDB" id="A0A7C8M6A5"/>
<name>A0A7C8M6A5_9PLEO</name>